<dbReference type="InterPro" id="IPR052343">
    <property type="entry name" value="Retrotransposon-Effector_Assoc"/>
</dbReference>
<evidence type="ECO:0000313" key="2">
    <source>
        <dbReference type="EMBL" id="CAL1397365.1"/>
    </source>
</evidence>
<organism evidence="2 3">
    <name type="scientific">Linum trigynum</name>
    <dbReference type="NCBI Taxonomy" id="586398"/>
    <lineage>
        <taxon>Eukaryota</taxon>
        <taxon>Viridiplantae</taxon>
        <taxon>Streptophyta</taxon>
        <taxon>Embryophyta</taxon>
        <taxon>Tracheophyta</taxon>
        <taxon>Spermatophyta</taxon>
        <taxon>Magnoliopsida</taxon>
        <taxon>eudicotyledons</taxon>
        <taxon>Gunneridae</taxon>
        <taxon>Pentapetalae</taxon>
        <taxon>rosids</taxon>
        <taxon>fabids</taxon>
        <taxon>Malpighiales</taxon>
        <taxon>Linaceae</taxon>
        <taxon>Linum</taxon>
    </lineage>
</organism>
<dbReference type="PANTHER" id="PTHR46890">
    <property type="entry name" value="NON-LTR RETROLELEMENT REVERSE TRANSCRIPTASE-LIKE PROTEIN-RELATED"/>
    <property type="match status" value="1"/>
</dbReference>
<accession>A0AAV2FGF2</accession>
<sequence>MERLDRVLASSMAVSSWPGAQVHHLSDLGSDHRIILLQLHPMAAKTKANFHFDSRWIGNEEANQILQAQWLSPVSGTFQYQLHETLKLTRHELYKWAASGTSNSARQIRELQDAISVARDQTMIDWAGIVSLEQQLSEAYLQEEIYWEQKSRTHWLTWGDSNTRFFHLTTLQKRRRNRILLLRDDVGGIHTDEDAKGTVAVAHFGNLFASEALEELSFVASLNLPVLVTDSMNSALITTVTREEIKAAVFSIGGYQAPGSDGFTGIFFQTYWGLVGDLVTSVVLEFFNSGHLLPNFNHTWITLLPKVPNAEMMRQMRPIGLCQVPYKIISKVLTSRLRDVLPRIVSPCQNGFVKGRLITDNVLIGQEVLHFLKTKTSGHKKWMALKLDMEKAYDRVEWEFLFGVMRHLGFCERWLSWLWACVTSVSYSVLFNGAPHGYFKPHRGIRQGDPLSPLLFALYTEAFTCCINRAVAMGFLHGLKINRFCPPISHLLFADDSYIFLRASSTECHHLLQLLHEYQQASGQKVNLQKSTVSFSANVAERGGFSDFHSWGPIPNNFFKSNKK</sequence>
<protein>
    <recommendedName>
        <fullName evidence="1">Reverse transcriptase domain-containing protein</fullName>
    </recommendedName>
</protein>
<reference evidence="2 3" key="1">
    <citation type="submission" date="2024-04" db="EMBL/GenBank/DDBJ databases">
        <authorList>
            <person name="Fracassetti M."/>
        </authorList>
    </citation>
    <scope>NUCLEOTIDE SEQUENCE [LARGE SCALE GENOMIC DNA]</scope>
</reference>
<keyword evidence="3" id="KW-1185">Reference proteome</keyword>
<proteinExistence type="predicted"/>
<dbReference type="SUPFAM" id="SSF56672">
    <property type="entry name" value="DNA/RNA polymerases"/>
    <property type="match status" value="1"/>
</dbReference>
<dbReference type="PROSITE" id="PS50878">
    <property type="entry name" value="RT_POL"/>
    <property type="match status" value="1"/>
</dbReference>
<dbReference type="InterPro" id="IPR043502">
    <property type="entry name" value="DNA/RNA_pol_sf"/>
</dbReference>
<dbReference type="Pfam" id="PF00078">
    <property type="entry name" value="RVT_1"/>
    <property type="match status" value="1"/>
</dbReference>
<dbReference type="Proteomes" id="UP001497516">
    <property type="component" value="Chromosome 6"/>
</dbReference>
<feature type="domain" description="Reverse transcriptase" evidence="1">
    <location>
        <begin position="285"/>
        <end position="547"/>
    </location>
</feature>
<dbReference type="InterPro" id="IPR000477">
    <property type="entry name" value="RT_dom"/>
</dbReference>
<dbReference type="PANTHER" id="PTHR46890:SF48">
    <property type="entry name" value="RNA-DIRECTED DNA POLYMERASE"/>
    <property type="match status" value="1"/>
</dbReference>
<gene>
    <name evidence="2" type="ORF">LTRI10_LOCUS37670</name>
</gene>
<dbReference type="AlphaFoldDB" id="A0AAV2FGF2"/>
<evidence type="ECO:0000259" key="1">
    <source>
        <dbReference type="PROSITE" id="PS50878"/>
    </source>
</evidence>
<name>A0AAV2FGF2_9ROSI</name>
<dbReference type="CDD" id="cd01650">
    <property type="entry name" value="RT_nLTR_like"/>
    <property type="match status" value="1"/>
</dbReference>
<evidence type="ECO:0000313" key="3">
    <source>
        <dbReference type="Proteomes" id="UP001497516"/>
    </source>
</evidence>
<dbReference type="EMBL" id="OZ034819">
    <property type="protein sequence ID" value="CAL1397365.1"/>
    <property type="molecule type" value="Genomic_DNA"/>
</dbReference>